<dbReference type="STRING" id="1121439.dsat_1771"/>
<keyword evidence="2" id="KW-1185">Reference proteome</keyword>
<comment type="caution">
    <text evidence="1">The sequence shown here is derived from an EMBL/GenBank/DDBJ whole genome shotgun (WGS) entry which is preliminary data.</text>
</comment>
<evidence type="ECO:0000313" key="1">
    <source>
        <dbReference type="EMBL" id="EPR36243.1"/>
    </source>
</evidence>
<accession>S7UV79</accession>
<sequence>MVRMIIVSSIAMGRKCAHGHAKNAKKEHSTRQIVEFLVLLRLRMWSVRVVSDHSYNIWYVCIPLWIVSIPWGVKVLTSSSNIFNLLNTHKSPGRLSSRVAESGDLVATKKLLAILAITTAMRLDGTFTAVIIKFKNSFVSYCFGYQIEHRQSLPRKIGYRFELALTIATNVNPGKFVSIIPQSNRPALSLARKLGFRTMGVLPGAAYIAEADRLEGLVLSRLTREEVLAHG</sequence>
<proteinExistence type="predicted"/>
<evidence type="ECO:0000313" key="2">
    <source>
        <dbReference type="Proteomes" id="UP000014975"/>
    </source>
</evidence>
<organism evidence="1 2">
    <name type="scientific">Alkalidesulfovibrio alkalitolerans DSM 16529</name>
    <dbReference type="NCBI Taxonomy" id="1121439"/>
    <lineage>
        <taxon>Bacteria</taxon>
        <taxon>Pseudomonadati</taxon>
        <taxon>Thermodesulfobacteriota</taxon>
        <taxon>Desulfovibrionia</taxon>
        <taxon>Desulfovibrionales</taxon>
        <taxon>Desulfovibrionaceae</taxon>
        <taxon>Alkalidesulfovibrio</taxon>
    </lineage>
</organism>
<dbReference type="Proteomes" id="UP000014975">
    <property type="component" value="Unassembled WGS sequence"/>
</dbReference>
<dbReference type="AlphaFoldDB" id="S7UV79"/>
<gene>
    <name evidence="1" type="ORF">dsat_1771</name>
</gene>
<dbReference type="PATRIC" id="fig|1121439.3.peg.156"/>
<reference evidence="1 2" key="1">
    <citation type="journal article" date="2013" name="Genome Announc.">
        <title>Draft genome sequences for three mercury-methylating, sulfate-reducing bacteria.</title>
        <authorList>
            <person name="Brown S.D."/>
            <person name="Hurt R.A.Jr."/>
            <person name="Gilmour C.C."/>
            <person name="Elias D.A."/>
        </authorList>
    </citation>
    <scope>NUCLEOTIDE SEQUENCE [LARGE SCALE GENOMIC DNA]</scope>
    <source>
        <strain evidence="1 2">DSM 16529</strain>
    </source>
</reference>
<name>S7UV79_9BACT</name>
<dbReference type="EMBL" id="ATHI01000001">
    <property type="protein sequence ID" value="EPR36243.1"/>
    <property type="molecule type" value="Genomic_DNA"/>
</dbReference>
<protein>
    <submittedName>
        <fullName evidence="1">Uncharacterized protein</fullName>
    </submittedName>
</protein>